<accession>A0A3S1AWJ6</accession>
<dbReference type="InterPro" id="IPR050744">
    <property type="entry name" value="AI-2_Isomerase_LsrG"/>
</dbReference>
<dbReference type="OrthoDB" id="9806189at2"/>
<protein>
    <submittedName>
        <fullName evidence="1">Antibiotic biosynthesis monooxygenase</fullName>
    </submittedName>
</protein>
<dbReference type="EMBL" id="RIAR02000001">
    <property type="protein sequence ID" value="NSL85552.1"/>
    <property type="molecule type" value="Genomic_DNA"/>
</dbReference>
<dbReference type="InterPro" id="IPR007138">
    <property type="entry name" value="ABM_dom"/>
</dbReference>
<keyword evidence="1" id="KW-0560">Oxidoreductase</keyword>
<name>A0A3S1AWJ6_9BACT</name>
<dbReference type="Gene3D" id="3.30.70.100">
    <property type="match status" value="1"/>
</dbReference>
<dbReference type="SUPFAM" id="SSF54909">
    <property type="entry name" value="Dimeric alpha+beta barrel"/>
    <property type="match status" value="1"/>
</dbReference>
<evidence type="ECO:0000313" key="2">
    <source>
        <dbReference type="Proteomes" id="UP000281028"/>
    </source>
</evidence>
<keyword evidence="2" id="KW-1185">Reference proteome</keyword>
<dbReference type="PANTHER" id="PTHR33336:SF3">
    <property type="entry name" value="ABM DOMAIN-CONTAINING PROTEIN"/>
    <property type="match status" value="1"/>
</dbReference>
<dbReference type="GO" id="GO:0004497">
    <property type="term" value="F:monooxygenase activity"/>
    <property type="evidence" value="ECO:0007669"/>
    <property type="project" value="UniProtKB-KW"/>
</dbReference>
<dbReference type="Proteomes" id="UP000281028">
    <property type="component" value="Unassembled WGS sequence"/>
</dbReference>
<dbReference type="PROSITE" id="PS51725">
    <property type="entry name" value="ABM"/>
    <property type="match status" value="1"/>
</dbReference>
<dbReference type="AlphaFoldDB" id="A0A3S1AWJ6"/>
<proteinExistence type="predicted"/>
<gene>
    <name evidence="1" type="ORF">ECE50_001835</name>
</gene>
<dbReference type="PANTHER" id="PTHR33336">
    <property type="entry name" value="QUINOL MONOOXYGENASE YGIN-RELATED"/>
    <property type="match status" value="1"/>
</dbReference>
<sequence length="95" mass="10995">MNIWLTAVIKTKPEYREEVLAVLQHMVQETRKEEACLLYDLHQGTTDKDLFVFYEIWKNQEGLDAHNRQPYIAAFAALAAGKLAEAPQIYLTEKI</sequence>
<dbReference type="Pfam" id="PF03992">
    <property type="entry name" value="ABM"/>
    <property type="match status" value="1"/>
</dbReference>
<organism evidence="1 2">
    <name type="scientific">Chitinophaga solisilvae</name>
    <dbReference type="NCBI Taxonomy" id="1233460"/>
    <lineage>
        <taxon>Bacteria</taxon>
        <taxon>Pseudomonadati</taxon>
        <taxon>Bacteroidota</taxon>
        <taxon>Chitinophagia</taxon>
        <taxon>Chitinophagales</taxon>
        <taxon>Chitinophagaceae</taxon>
        <taxon>Chitinophaga</taxon>
    </lineage>
</organism>
<reference evidence="1" key="1">
    <citation type="submission" date="2020-05" db="EMBL/GenBank/DDBJ databases">
        <title>Chitinophaga laudate sp. nov., isolated from a tropical peat swamp.</title>
        <authorList>
            <person name="Goh C.B.S."/>
            <person name="Lee M.S."/>
            <person name="Parimannan S."/>
            <person name="Pasbakhsh P."/>
            <person name="Yule C.M."/>
            <person name="Rajandas H."/>
            <person name="Loke S."/>
            <person name="Croft L."/>
            <person name="Tan J.B.L."/>
        </authorList>
    </citation>
    <scope>NUCLEOTIDE SEQUENCE</scope>
    <source>
        <strain evidence="1">Mgbs1</strain>
    </source>
</reference>
<evidence type="ECO:0000313" key="1">
    <source>
        <dbReference type="EMBL" id="NSL85552.1"/>
    </source>
</evidence>
<dbReference type="InterPro" id="IPR011008">
    <property type="entry name" value="Dimeric_a/b-barrel"/>
</dbReference>
<keyword evidence="1" id="KW-0503">Monooxygenase</keyword>
<comment type="caution">
    <text evidence="1">The sequence shown here is derived from an EMBL/GenBank/DDBJ whole genome shotgun (WGS) entry which is preliminary data.</text>
</comment>
<dbReference type="RefSeq" id="WP_127041906.1">
    <property type="nucleotide sequence ID" value="NZ_JAABOK010000011.1"/>
</dbReference>